<keyword evidence="1" id="KW-0446">Lipid-binding</keyword>
<reference evidence="3 4" key="1">
    <citation type="submission" date="2016-11" db="EMBL/GenBank/DDBJ databases">
        <title>Genome sequencing of Zhihengliuella aestuarii B18 antagonistic to Plasmodiophora brassicae.</title>
        <authorList>
            <person name="Luo Y."/>
        </authorList>
    </citation>
    <scope>NUCLEOTIDE SEQUENCE [LARGE SCALE GENOMIC DNA]</scope>
    <source>
        <strain evidence="3 4">B18</strain>
    </source>
</reference>
<organism evidence="3 4">
    <name type="scientific">Neomicrococcus aestuarii</name>
    <dbReference type="NCBI Taxonomy" id="556325"/>
    <lineage>
        <taxon>Bacteria</taxon>
        <taxon>Bacillati</taxon>
        <taxon>Actinomycetota</taxon>
        <taxon>Actinomycetes</taxon>
        <taxon>Micrococcales</taxon>
        <taxon>Micrococcaceae</taxon>
        <taxon>Neomicrococcus</taxon>
    </lineage>
</organism>
<dbReference type="EMBL" id="CP018135">
    <property type="protein sequence ID" value="APF40072.1"/>
    <property type="molecule type" value="Genomic_DNA"/>
</dbReference>
<dbReference type="InterPro" id="IPR050270">
    <property type="entry name" value="DegV_domain_contain"/>
</dbReference>
<name>A0A1L2ZM36_9MICC</name>
<dbReference type="Proteomes" id="UP000183530">
    <property type="component" value="Chromosome"/>
</dbReference>
<dbReference type="PANTHER" id="PTHR33434:SF2">
    <property type="entry name" value="FATTY ACID-BINDING PROTEIN TM_1468"/>
    <property type="match status" value="1"/>
</dbReference>
<evidence type="ECO:0000313" key="4">
    <source>
        <dbReference type="Proteomes" id="UP000183530"/>
    </source>
</evidence>
<keyword evidence="4" id="KW-1185">Reference proteome</keyword>
<dbReference type="GO" id="GO:0008289">
    <property type="term" value="F:lipid binding"/>
    <property type="evidence" value="ECO:0007669"/>
    <property type="project" value="UniProtKB-KW"/>
</dbReference>
<evidence type="ECO:0000256" key="2">
    <source>
        <dbReference type="SAM" id="MobiDB-lite"/>
    </source>
</evidence>
<accession>A0A1L2ZM36</accession>
<feature type="region of interest" description="Disordered" evidence="2">
    <location>
        <begin position="138"/>
        <end position="167"/>
    </location>
</feature>
<dbReference type="KEGG" id="nae:BHE16_02475"/>
<dbReference type="InterPro" id="IPR003797">
    <property type="entry name" value="DegV"/>
</dbReference>
<dbReference type="STRING" id="556325.BHE16_02475"/>
<evidence type="ECO:0000256" key="1">
    <source>
        <dbReference type="ARBA" id="ARBA00023121"/>
    </source>
</evidence>
<evidence type="ECO:0000313" key="3">
    <source>
        <dbReference type="EMBL" id="APF40072.1"/>
    </source>
</evidence>
<dbReference type="PROSITE" id="PS51482">
    <property type="entry name" value="DEGV"/>
    <property type="match status" value="1"/>
</dbReference>
<gene>
    <name evidence="3" type="ORF">BHE16_02475</name>
</gene>
<sequence length="318" mass="33474">MTDSGSSLPPEFVSAHADVLTVVHMPVMIDGQIYAQDPANIDRELALALALGKPVKTSRPAPGQFSEVYTALAERGFHGVVSIHISGELSGTADAARLAAQDAPIPVEVIDSRTAGLAQGFLVMDTVEFLEMEDDDAAQVPSSSSEISGPANGADSASEVGEKLEPSSAEVADPVEQIFQKIRTLCTTAVPTIDFAVPSLDQLRAGGRISVAASVLGSLLSVKPILHLVDGKLQVLERVRTTSKVFARLLELAIQEAERSDVPVRFGVQSFGSEELARQLARDLESHTTYPVIITSVTTVLAAHTGAGVLAICCAPER</sequence>
<dbReference type="NCBIfam" id="TIGR00762">
    <property type="entry name" value="DegV"/>
    <property type="match status" value="1"/>
</dbReference>
<dbReference type="InterPro" id="IPR043168">
    <property type="entry name" value="DegV_C"/>
</dbReference>
<dbReference type="Gene3D" id="3.30.1180.10">
    <property type="match status" value="1"/>
</dbReference>
<proteinExistence type="predicted"/>
<dbReference type="PANTHER" id="PTHR33434">
    <property type="entry name" value="DEGV DOMAIN-CONTAINING PROTEIN DR_1986-RELATED"/>
    <property type="match status" value="1"/>
</dbReference>
<dbReference type="RefSeq" id="WP_232318053.1">
    <property type="nucleotide sequence ID" value="NZ_CP018135.1"/>
</dbReference>
<protein>
    <recommendedName>
        <fullName evidence="5">Fatty acid-binding protein DegV</fullName>
    </recommendedName>
</protein>
<evidence type="ECO:0008006" key="5">
    <source>
        <dbReference type="Google" id="ProtNLM"/>
    </source>
</evidence>
<dbReference type="AlphaFoldDB" id="A0A1L2ZM36"/>
<dbReference type="Pfam" id="PF02645">
    <property type="entry name" value="DegV"/>
    <property type="match status" value="2"/>
</dbReference>
<dbReference type="Gene3D" id="3.40.50.10170">
    <property type="match status" value="1"/>
</dbReference>
<dbReference type="SUPFAM" id="SSF82549">
    <property type="entry name" value="DAK1/DegV-like"/>
    <property type="match status" value="2"/>
</dbReference>